<proteinExistence type="predicted"/>
<dbReference type="GO" id="GO:0000160">
    <property type="term" value="P:phosphorelay signal transduction system"/>
    <property type="evidence" value="ECO:0007669"/>
    <property type="project" value="UniProtKB-KW"/>
</dbReference>
<keyword evidence="3" id="KW-0902">Two-component regulatory system</keyword>
<comment type="catalytic activity">
    <reaction evidence="1">
        <text>ATP + protein L-histidine = ADP + protein N-phospho-L-histidine.</text>
        <dbReference type="EC" id="2.7.13.3"/>
    </reaction>
</comment>
<dbReference type="InterPro" id="IPR004358">
    <property type="entry name" value="Sig_transdc_His_kin-like_C"/>
</dbReference>
<evidence type="ECO:0000313" key="6">
    <source>
        <dbReference type="Proteomes" id="UP000315868"/>
    </source>
</evidence>
<evidence type="ECO:0000313" key="5">
    <source>
        <dbReference type="EMBL" id="TRV06641.1"/>
    </source>
</evidence>
<keyword evidence="5" id="KW-0547">Nucleotide-binding</keyword>
<dbReference type="Gene3D" id="3.30.565.10">
    <property type="entry name" value="Histidine kinase-like ATPase, C-terminal domain"/>
    <property type="match status" value="1"/>
</dbReference>
<dbReference type="EMBL" id="SFAM01000209">
    <property type="protein sequence ID" value="TRV06641.1"/>
    <property type="molecule type" value="Genomic_DNA"/>
</dbReference>
<protein>
    <recommendedName>
        <fullName evidence="2">histidine kinase</fullName>
        <ecNumber evidence="2">2.7.13.3</ecNumber>
    </recommendedName>
</protein>
<reference evidence="5 6" key="1">
    <citation type="submission" date="2019-01" db="EMBL/GenBank/DDBJ databases">
        <title>Coherence of Microcystis species and biogeography revealed through population genomics.</title>
        <authorList>
            <person name="Perez-Carrascal O.M."/>
            <person name="Terrat Y."/>
            <person name="Giani A."/>
            <person name="Fortin N."/>
            <person name="Tromas N."/>
            <person name="Shapiro B.J."/>
        </authorList>
    </citation>
    <scope>NUCLEOTIDE SEQUENCE [LARGE SCALE GENOMIC DNA]</scope>
    <source>
        <strain evidence="5">Mf_QC_C_20070823_S10D</strain>
    </source>
</reference>
<evidence type="ECO:0000256" key="2">
    <source>
        <dbReference type="ARBA" id="ARBA00012438"/>
    </source>
</evidence>
<feature type="domain" description="Histidine kinase/HSP90-like ATPase" evidence="4">
    <location>
        <begin position="9"/>
        <end position="51"/>
    </location>
</feature>
<dbReference type="Pfam" id="PF02518">
    <property type="entry name" value="HATPase_c"/>
    <property type="match status" value="1"/>
</dbReference>
<evidence type="ECO:0000256" key="1">
    <source>
        <dbReference type="ARBA" id="ARBA00000085"/>
    </source>
</evidence>
<dbReference type="EC" id="2.7.13.3" evidence="2"/>
<name>A0A552KF84_9CHRO</name>
<dbReference type="GO" id="GO:0005524">
    <property type="term" value="F:ATP binding"/>
    <property type="evidence" value="ECO:0007669"/>
    <property type="project" value="UniProtKB-KW"/>
</dbReference>
<evidence type="ECO:0000259" key="4">
    <source>
        <dbReference type="Pfam" id="PF02518"/>
    </source>
</evidence>
<comment type="caution">
    <text evidence="5">The sequence shown here is derived from an EMBL/GenBank/DDBJ whole genome shotgun (WGS) entry which is preliminary data.</text>
</comment>
<dbReference type="InterPro" id="IPR036890">
    <property type="entry name" value="HATPase_C_sf"/>
</dbReference>
<dbReference type="InterPro" id="IPR003594">
    <property type="entry name" value="HATPase_dom"/>
</dbReference>
<gene>
    <name evidence="5" type="ORF">EWV45_21830</name>
</gene>
<dbReference type="PRINTS" id="PR00344">
    <property type="entry name" value="BCTRLSENSOR"/>
</dbReference>
<evidence type="ECO:0000256" key="3">
    <source>
        <dbReference type="ARBA" id="ARBA00023012"/>
    </source>
</evidence>
<dbReference type="AlphaFoldDB" id="A0A552KF84"/>
<dbReference type="Proteomes" id="UP000315868">
    <property type="component" value="Unassembled WGS sequence"/>
</dbReference>
<dbReference type="SUPFAM" id="SSF55874">
    <property type="entry name" value="ATPase domain of HSP90 chaperone/DNA topoisomerase II/histidine kinase"/>
    <property type="match status" value="1"/>
</dbReference>
<keyword evidence="5" id="KW-0067">ATP-binding</keyword>
<dbReference type="GO" id="GO:0004673">
    <property type="term" value="F:protein histidine kinase activity"/>
    <property type="evidence" value="ECO:0007669"/>
    <property type="project" value="UniProtKB-EC"/>
</dbReference>
<accession>A0A552KF84</accession>
<sequence>MPQTLYKNVRHIAGTGLGLVVVQKCVELHGSSIEIAIIPSNGTTVTILLPKLA</sequence>
<organism evidence="5 6">
    <name type="scientific">Microcystis flos-aquae Mf_QC_C_20070823_S10D</name>
    <dbReference type="NCBI Taxonomy" id="2486236"/>
    <lineage>
        <taxon>Bacteria</taxon>
        <taxon>Bacillati</taxon>
        <taxon>Cyanobacteriota</taxon>
        <taxon>Cyanophyceae</taxon>
        <taxon>Oscillatoriophycideae</taxon>
        <taxon>Chroococcales</taxon>
        <taxon>Microcystaceae</taxon>
        <taxon>Microcystis</taxon>
    </lineage>
</organism>